<comment type="caution">
    <text evidence="2">The sequence shown here is derived from an EMBL/GenBank/DDBJ whole genome shotgun (WGS) entry which is preliminary data.</text>
</comment>
<evidence type="ECO:0000313" key="3">
    <source>
        <dbReference type="Proteomes" id="UP000324996"/>
    </source>
</evidence>
<dbReference type="Proteomes" id="UP000324996">
    <property type="component" value="Unassembled WGS sequence"/>
</dbReference>
<evidence type="ECO:0000313" key="2">
    <source>
        <dbReference type="EMBL" id="GER04348.1"/>
    </source>
</evidence>
<gene>
    <name evidence="2" type="ORF">JCM17846_20300</name>
</gene>
<feature type="region of interest" description="Disordered" evidence="1">
    <location>
        <begin position="1"/>
        <end position="49"/>
    </location>
</feature>
<dbReference type="AlphaFoldDB" id="A0A5A7N8E6"/>
<name>A0A5A7N8E6_9PROT</name>
<evidence type="ECO:0000256" key="1">
    <source>
        <dbReference type="SAM" id="MobiDB-lite"/>
    </source>
</evidence>
<sequence length="49" mass="5333">MMKGLDRDETGRADGRISANKNAEHNRGGKGDHKDRMPLAKLSGMPLAQ</sequence>
<proteinExistence type="predicted"/>
<accession>A0A5A7N8E6</accession>
<feature type="compositionally biased region" description="Basic and acidic residues" evidence="1">
    <location>
        <begin position="1"/>
        <end position="15"/>
    </location>
</feature>
<reference evidence="2 3" key="1">
    <citation type="submission" date="2019-09" db="EMBL/GenBank/DDBJ databases">
        <title>NBRP : Genome information of microbial organism related human and environment.</title>
        <authorList>
            <person name="Hattori M."/>
            <person name="Oshima K."/>
            <person name="Inaba H."/>
            <person name="Suda W."/>
            <person name="Sakamoto M."/>
            <person name="Iino T."/>
            <person name="Kitahara M."/>
            <person name="Oshida Y."/>
            <person name="Iida T."/>
            <person name="Kudo T."/>
            <person name="Itoh T."/>
            <person name="Ohkuma M."/>
        </authorList>
    </citation>
    <scope>NUCLEOTIDE SEQUENCE [LARGE SCALE GENOMIC DNA]</scope>
    <source>
        <strain evidence="2 3">Q-1</strain>
    </source>
</reference>
<protein>
    <submittedName>
        <fullName evidence="2">Uncharacterized protein</fullName>
    </submittedName>
</protein>
<dbReference type="EMBL" id="BKCN01000009">
    <property type="protein sequence ID" value="GER04348.1"/>
    <property type="molecule type" value="Genomic_DNA"/>
</dbReference>
<organism evidence="2 3">
    <name type="scientific">Iodidimonas nitroreducens</name>
    <dbReference type="NCBI Taxonomy" id="1236968"/>
    <lineage>
        <taxon>Bacteria</taxon>
        <taxon>Pseudomonadati</taxon>
        <taxon>Pseudomonadota</taxon>
        <taxon>Alphaproteobacteria</taxon>
        <taxon>Iodidimonadales</taxon>
        <taxon>Iodidimonadaceae</taxon>
        <taxon>Iodidimonas</taxon>
    </lineage>
</organism>
<feature type="compositionally biased region" description="Basic and acidic residues" evidence="1">
    <location>
        <begin position="22"/>
        <end position="38"/>
    </location>
</feature>
<keyword evidence="3" id="KW-1185">Reference proteome</keyword>